<keyword evidence="1 3" id="KW-0378">Hydrolase</keyword>
<evidence type="ECO:0000256" key="1">
    <source>
        <dbReference type="ARBA" id="ARBA00022801"/>
    </source>
</evidence>
<dbReference type="InterPro" id="IPR000639">
    <property type="entry name" value="Epox_hydrolase-like"/>
</dbReference>
<dbReference type="AlphaFoldDB" id="A0A9Y2IQT5"/>
<dbReference type="SUPFAM" id="SSF53474">
    <property type="entry name" value="alpha/beta-Hydrolases"/>
    <property type="match status" value="1"/>
</dbReference>
<dbReference type="PANTHER" id="PTHR43329">
    <property type="entry name" value="EPOXIDE HYDROLASE"/>
    <property type="match status" value="1"/>
</dbReference>
<dbReference type="InterPro" id="IPR029058">
    <property type="entry name" value="AB_hydrolase_fold"/>
</dbReference>
<dbReference type="Proteomes" id="UP001236014">
    <property type="component" value="Chromosome"/>
</dbReference>
<accession>A0A9Y2IQT5</accession>
<dbReference type="EMBL" id="CP127294">
    <property type="protein sequence ID" value="WIX83716.1"/>
    <property type="molecule type" value="Genomic_DNA"/>
</dbReference>
<dbReference type="KEGG" id="acab:QRX50_24635"/>
<gene>
    <name evidence="3" type="ORF">QRX50_24635</name>
</gene>
<protein>
    <submittedName>
        <fullName evidence="3">Alpha/beta hydrolase</fullName>
    </submittedName>
</protein>
<sequence>MALREITLGGLSFDVSDTGPEDAPAVLLLHGFPQSHRCWDGVAQRLNARGYRTIAPNQRGYSAGARPLSVSDYGVPALVSDALGILDSLGVTQAHVAGHDWGGALAWHLAVQHPERTRSLVAVSMPHPAAWEWARETIPISNTARATSPNSGERARSTR</sequence>
<name>A0A9Y2IQT5_9PSEU</name>
<evidence type="ECO:0000313" key="3">
    <source>
        <dbReference type="EMBL" id="WIX83716.1"/>
    </source>
</evidence>
<dbReference type="PRINTS" id="PR00412">
    <property type="entry name" value="EPOXHYDRLASE"/>
</dbReference>
<dbReference type="PRINTS" id="PR00111">
    <property type="entry name" value="ABHYDROLASE"/>
</dbReference>
<proteinExistence type="predicted"/>
<dbReference type="GO" id="GO:0016787">
    <property type="term" value="F:hydrolase activity"/>
    <property type="evidence" value="ECO:0007669"/>
    <property type="project" value="UniProtKB-KW"/>
</dbReference>
<evidence type="ECO:0000313" key="4">
    <source>
        <dbReference type="Proteomes" id="UP001236014"/>
    </source>
</evidence>
<dbReference type="InterPro" id="IPR000073">
    <property type="entry name" value="AB_hydrolase_1"/>
</dbReference>
<evidence type="ECO:0000259" key="2">
    <source>
        <dbReference type="Pfam" id="PF00561"/>
    </source>
</evidence>
<dbReference type="Pfam" id="PF00561">
    <property type="entry name" value="Abhydrolase_1"/>
    <property type="match status" value="1"/>
</dbReference>
<dbReference type="Gene3D" id="3.40.50.1820">
    <property type="entry name" value="alpha/beta hydrolase"/>
    <property type="match status" value="1"/>
</dbReference>
<dbReference type="RefSeq" id="WP_285974262.1">
    <property type="nucleotide sequence ID" value="NZ_CP127294.1"/>
</dbReference>
<reference evidence="3 4" key="1">
    <citation type="submission" date="2023-06" db="EMBL/GenBank/DDBJ databases">
        <authorList>
            <person name="Oyuntsetseg B."/>
            <person name="Kim S.B."/>
        </authorList>
    </citation>
    <scope>NUCLEOTIDE SEQUENCE [LARGE SCALE GENOMIC DNA]</scope>
    <source>
        <strain evidence="3 4">2-15</strain>
    </source>
</reference>
<organism evidence="3 4">
    <name type="scientific">Amycolatopsis carbonis</name>
    <dbReference type="NCBI Taxonomy" id="715471"/>
    <lineage>
        <taxon>Bacteria</taxon>
        <taxon>Bacillati</taxon>
        <taxon>Actinomycetota</taxon>
        <taxon>Actinomycetes</taxon>
        <taxon>Pseudonocardiales</taxon>
        <taxon>Pseudonocardiaceae</taxon>
        <taxon>Amycolatopsis</taxon>
    </lineage>
</organism>
<keyword evidence="4" id="KW-1185">Reference proteome</keyword>
<feature type="domain" description="AB hydrolase-1" evidence="2">
    <location>
        <begin position="24"/>
        <end position="129"/>
    </location>
</feature>